<dbReference type="VEuPathDB" id="AmoebaDB:KM1_208040"/>
<organism evidence="1 2">
    <name type="scientific">Entamoeba histolytica HM-3:IMSS</name>
    <dbReference type="NCBI Taxonomy" id="885315"/>
    <lineage>
        <taxon>Eukaryota</taxon>
        <taxon>Amoebozoa</taxon>
        <taxon>Evosea</taxon>
        <taxon>Archamoebae</taxon>
        <taxon>Mastigamoebida</taxon>
        <taxon>Entamoebidae</taxon>
        <taxon>Entamoeba</taxon>
    </lineage>
</organism>
<reference evidence="1 2" key="1">
    <citation type="submission" date="2013-01" db="EMBL/GenBank/DDBJ databases">
        <authorList>
            <person name="Inman J."/>
            <person name="Zafar N."/>
            <person name="Lorenzi H."/>
            <person name="Caler E."/>
        </authorList>
    </citation>
    <scope>NUCLEOTIDE SEQUENCE [LARGE SCALE GENOMIC DNA]</scope>
    <source>
        <strain evidence="1 2">HM-3:IMSS</strain>
    </source>
</reference>
<evidence type="ECO:0000313" key="2">
    <source>
        <dbReference type="Proteomes" id="UP000030780"/>
    </source>
</evidence>
<protein>
    <submittedName>
        <fullName evidence="1">Uncharacterized protein</fullName>
    </submittedName>
</protein>
<accession>M7W337</accession>
<evidence type="ECO:0000313" key="1">
    <source>
        <dbReference type="EMBL" id="EMS12130.1"/>
    </source>
</evidence>
<dbReference type="EMBL" id="KB638542">
    <property type="protein sequence ID" value="EMS12130.1"/>
    <property type="molecule type" value="Genomic_DNA"/>
</dbReference>
<dbReference type="AlphaFoldDB" id="M7W337"/>
<name>M7W337_ENTHI</name>
<gene>
    <name evidence="1" type="ORF">KM1_208040</name>
</gene>
<proteinExistence type="predicted"/>
<sequence length="143" mass="16510">MNPLLNEAMEATTCGNTQDCPIEVPADIEMSNQTIPTAIDVEEYIENNTLKHITCNELIDIFHFMDEIKDKGDKLVDLYKQEDRYSPDNIMFDKLLLQEIKCIEDTFNLIDELFFEHGDALLALKEKCKENIEAKKPKLPKTN</sequence>
<dbReference type="Proteomes" id="UP000030780">
    <property type="component" value="Unassembled WGS sequence"/>
</dbReference>